<gene>
    <name evidence="2" type="ORF">SSP24_48550</name>
</gene>
<evidence type="ECO:0000313" key="3">
    <source>
        <dbReference type="Proteomes" id="UP000317881"/>
    </source>
</evidence>
<dbReference type="EMBL" id="BJND01000037">
    <property type="protein sequence ID" value="GEC07200.1"/>
    <property type="molecule type" value="Genomic_DNA"/>
</dbReference>
<reference evidence="2 3" key="1">
    <citation type="submission" date="2019-06" db="EMBL/GenBank/DDBJ databases">
        <title>Whole genome shotgun sequence of Streptomyces spinoverrucosus NBRC 14228.</title>
        <authorList>
            <person name="Hosoyama A."/>
            <person name="Uohara A."/>
            <person name="Ohji S."/>
            <person name="Ichikawa N."/>
        </authorList>
    </citation>
    <scope>NUCLEOTIDE SEQUENCE [LARGE SCALE GENOMIC DNA]</scope>
    <source>
        <strain evidence="2 3">NBRC 14228</strain>
    </source>
</reference>
<dbReference type="AlphaFoldDB" id="A0A4Y3VNE6"/>
<organism evidence="2 3">
    <name type="scientific">Streptomyces spinoverrucosus</name>
    <dbReference type="NCBI Taxonomy" id="284043"/>
    <lineage>
        <taxon>Bacteria</taxon>
        <taxon>Bacillati</taxon>
        <taxon>Actinomycetota</taxon>
        <taxon>Actinomycetes</taxon>
        <taxon>Kitasatosporales</taxon>
        <taxon>Streptomycetaceae</taxon>
        <taxon>Streptomyces</taxon>
    </lineage>
</organism>
<protein>
    <submittedName>
        <fullName evidence="2">Uncharacterized protein</fullName>
    </submittedName>
</protein>
<evidence type="ECO:0000313" key="2">
    <source>
        <dbReference type="EMBL" id="GEC07200.1"/>
    </source>
</evidence>
<feature type="compositionally biased region" description="Basic and acidic residues" evidence="1">
    <location>
        <begin position="57"/>
        <end position="66"/>
    </location>
</feature>
<accession>A0A4Y3VNE6</accession>
<comment type="caution">
    <text evidence="2">The sequence shown here is derived from an EMBL/GenBank/DDBJ whole genome shotgun (WGS) entry which is preliminary data.</text>
</comment>
<sequence>MAGVIAAAVMAGRSGALPVLGSAQRVRRVTDGGAKIWDHATRCRNLPPERGAAPRQSDGKEAEHWRAGSNPPHAKSV</sequence>
<proteinExistence type="predicted"/>
<keyword evidence="3" id="KW-1185">Reference proteome</keyword>
<evidence type="ECO:0000256" key="1">
    <source>
        <dbReference type="SAM" id="MobiDB-lite"/>
    </source>
</evidence>
<feature type="region of interest" description="Disordered" evidence="1">
    <location>
        <begin position="43"/>
        <end position="77"/>
    </location>
</feature>
<name>A0A4Y3VNE6_9ACTN</name>
<dbReference type="Proteomes" id="UP000317881">
    <property type="component" value="Unassembled WGS sequence"/>
</dbReference>